<evidence type="ECO:0000256" key="2">
    <source>
        <dbReference type="ARBA" id="ARBA00001947"/>
    </source>
</evidence>
<dbReference type="STRING" id="262209.AWH69_14555"/>
<feature type="domain" description="Nudix hydrolase" evidence="10">
    <location>
        <begin position="153"/>
        <end position="278"/>
    </location>
</feature>
<keyword evidence="7" id="KW-0460">Magnesium</keyword>
<dbReference type="GO" id="GO:0035529">
    <property type="term" value="F:NADH pyrophosphatase activity"/>
    <property type="evidence" value="ECO:0007669"/>
    <property type="project" value="TreeGrafter"/>
</dbReference>
<comment type="cofactor">
    <cofactor evidence="1">
        <name>Mg(2+)</name>
        <dbReference type="ChEBI" id="CHEBI:18420"/>
    </cofactor>
</comment>
<protein>
    <recommendedName>
        <fullName evidence="4">NAD(+) diphosphatase</fullName>
        <ecNumber evidence="4">3.6.1.22</ecNumber>
    </recommendedName>
</protein>
<name>A0A176Q9Y5_9MICO</name>
<reference evidence="11 12" key="1">
    <citation type="submission" date="2016-01" db="EMBL/GenBank/DDBJ databases">
        <title>Janibacter melonis strain CD11_4 genome sequencing and assembly.</title>
        <authorList>
            <person name="Nair G.R."/>
            <person name="Kaur G."/>
            <person name="Chander A.M."/>
            <person name="Mayilraj S."/>
        </authorList>
    </citation>
    <scope>NUCLEOTIDE SEQUENCE [LARGE SCALE GENOMIC DNA]</scope>
    <source>
        <strain evidence="11 12">CD11-4</strain>
    </source>
</reference>
<evidence type="ECO:0000256" key="9">
    <source>
        <dbReference type="ARBA" id="ARBA00023679"/>
    </source>
</evidence>
<dbReference type="GO" id="GO:0006742">
    <property type="term" value="P:NADP+ catabolic process"/>
    <property type="evidence" value="ECO:0007669"/>
    <property type="project" value="TreeGrafter"/>
</dbReference>
<dbReference type="Proteomes" id="UP000076976">
    <property type="component" value="Unassembled WGS sequence"/>
</dbReference>
<dbReference type="PANTHER" id="PTHR42904">
    <property type="entry name" value="NUDIX HYDROLASE, NUDC SUBFAMILY"/>
    <property type="match status" value="1"/>
</dbReference>
<keyword evidence="6" id="KW-0378">Hydrolase</keyword>
<evidence type="ECO:0000259" key="10">
    <source>
        <dbReference type="PROSITE" id="PS51462"/>
    </source>
</evidence>
<dbReference type="GO" id="GO:0046872">
    <property type="term" value="F:metal ion binding"/>
    <property type="evidence" value="ECO:0007669"/>
    <property type="project" value="UniProtKB-KW"/>
</dbReference>
<dbReference type="PANTHER" id="PTHR42904:SF6">
    <property type="entry name" value="NAD-CAPPED RNA HYDROLASE NUDT12"/>
    <property type="match status" value="1"/>
</dbReference>
<dbReference type="InterPro" id="IPR020084">
    <property type="entry name" value="NUDIX_hydrolase_CS"/>
</dbReference>
<dbReference type="InterPro" id="IPR015376">
    <property type="entry name" value="Znr_NADH_PPase"/>
</dbReference>
<comment type="caution">
    <text evidence="11">The sequence shown here is derived from an EMBL/GenBank/DDBJ whole genome shotgun (WGS) entry which is preliminary data.</text>
</comment>
<evidence type="ECO:0000256" key="4">
    <source>
        <dbReference type="ARBA" id="ARBA00012381"/>
    </source>
</evidence>
<comment type="cofactor">
    <cofactor evidence="2">
        <name>Zn(2+)</name>
        <dbReference type="ChEBI" id="CHEBI:29105"/>
    </cofactor>
</comment>
<dbReference type="AlphaFoldDB" id="A0A176Q9Y5"/>
<keyword evidence="12" id="KW-1185">Reference proteome</keyword>
<evidence type="ECO:0000313" key="12">
    <source>
        <dbReference type="Proteomes" id="UP000076976"/>
    </source>
</evidence>
<dbReference type="NCBIfam" id="NF001299">
    <property type="entry name" value="PRK00241.1"/>
    <property type="match status" value="1"/>
</dbReference>
<dbReference type="InterPro" id="IPR015797">
    <property type="entry name" value="NUDIX_hydrolase-like_dom_sf"/>
</dbReference>
<dbReference type="Gene3D" id="3.90.79.20">
    <property type="match status" value="1"/>
</dbReference>
<evidence type="ECO:0000256" key="3">
    <source>
        <dbReference type="ARBA" id="ARBA00009595"/>
    </source>
</evidence>
<dbReference type="InterPro" id="IPR049734">
    <property type="entry name" value="NudC-like_C"/>
</dbReference>
<evidence type="ECO:0000256" key="6">
    <source>
        <dbReference type="ARBA" id="ARBA00022801"/>
    </source>
</evidence>
<dbReference type="Gene3D" id="3.90.79.10">
    <property type="entry name" value="Nucleoside Triphosphate Pyrophosphohydrolase"/>
    <property type="match status" value="1"/>
</dbReference>
<dbReference type="EMBL" id="LQZG01000004">
    <property type="protein sequence ID" value="OAB86536.1"/>
    <property type="molecule type" value="Genomic_DNA"/>
</dbReference>
<dbReference type="InterPro" id="IPR000086">
    <property type="entry name" value="NUDIX_hydrolase_dom"/>
</dbReference>
<dbReference type="Pfam" id="PF00293">
    <property type="entry name" value="NUDIX"/>
    <property type="match status" value="1"/>
</dbReference>
<evidence type="ECO:0000256" key="7">
    <source>
        <dbReference type="ARBA" id="ARBA00022842"/>
    </source>
</evidence>
<proteinExistence type="inferred from homology"/>
<dbReference type="PROSITE" id="PS00893">
    <property type="entry name" value="NUDIX_BOX"/>
    <property type="match status" value="1"/>
</dbReference>
<evidence type="ECO:0000256" key="5">
    <source>
        <dbReference type="ARBA" id="ARBA00022723"/>
    </source>
</evidence>
<dbReference type="GO" id="GO:0005829">
    <property type="term" value="C:cytosol"/>
    <property type="evidence" value="ECO:0007669"/>
    <property type="project" value="TreeGrafter"/>
</dbReference>
<dbReference type="InterPro" id="IPR050241">
    <property type="entry name" value="NAD-cap_RNA_hydrolase_NudC"/>
</dbReference>
<evidence type="ECO:0000256" key="1">
    <source>
        <dbReference type="ARBA" id="ARBA00001946"/>
    </source>
</evidence>
<organism evidence="11 12">
    <name type="scientific">Janibacter melonis</name>
    <dbReference type="NCBI Taxonomy" id="262209"/>
    <lineage>
        <taxon>Bacteria</taxon>
        <taxon>Bacillati</taxon>
        <taxon>Actinomycetota</taxon>
        <taxon>Actinomycetes</taxon>
        <taxon>Micrococcales</taxon>
        <taxon>Intrasporangiaceae</taxon>
        <taxon>Janibacter</taxon>
    </lineage>
</organism>
<dbReference type="GO" id="GO:0019677">
    <property type="term" value="P:NAD+ catabolic process"/>
    <property type="evidence" value="ECO:0007669"/>
    <property type="project" value="TreeGrafter"/>
</dbReference>
<dbReference type="CDD" id="cd03429">
    <property type="entry name" value="NUDIX_NADH_pyrophosphatase_Nudt13"/>
    <property type="match status" value="1"/>
</dbReference>
<dbReference type="PROSITE" id="PS51462">
    <property type="entry name" value="NUDIX"/>
    <property type="match status" value="1"/>
</dbReference>
<dbReference type="RefSeq" id="WP_068277466.1">
    <property type="nucleotide sequence ID" value="NZ_LQZG01000004.1"/>
</dbReference>
<keyword evidence="8" id="KW-0520">NAD</keyword>
<gene>
    <name evidence="11" type="ORF">AWH69_14555</name>
</gene>
<dbReference type="Pfam" id="PF09297">
    <property type="entry name" value="Zn_ribbon_NUD"/>
    <property type="match status" value="1"/>
</dbReference>
<comment type="similarity">
    <text evidence="3">Belongs to the Nudix hydrolase family. NudC subfamily.</text>
</comment>
<keyword evidence="5" id="KW-0479">Metal-binding</keyword>
<accession>A0A176Q9Y5</accession>
<evidence type="ECO:0000256" key="8">
    <source>
        <dbReference type="ARBA" id="ARBA00023027"/>
    </source>
</evidence>
<dbReference type="SUPFAM" id="SSF55811">
    <property type="entry name" value="Nudix"/>
    <property type="match status" value="1"/>
</dbReference>
<comment type="catalytic activity">
    <reaction evidence="9">
        <text>a 5'-end NAD(+)-phospho-ribonucleoside in mRNA + H2O = a 5'-end phospho-adenosine-phospho-ribonucleoside in mRNA + beta-nicotinamide D-ribonucleotide + 2 H(+)</text>
        <dbReference type="Rhea" id="RHEA:60876"/>
        <dbReference type="Rhea" id="RHEA-COMP:15698"/>
        <dbReference type="Rhea" id="RHEA-COMP:15719"/>
        <dbReference type="ChEBI" id="CHEBI:14649"/>
        <dbReference type="ChEBI" id="CHEBI:15377"/>
        <dbReference type="ChEBI" id="CHEBI:15378"/>
        <dbReference type="ChEBI" id="CHEBI:144029"/>
        <dbReference type="ChEBI" id="CHEBI:144051"/>
    </reaction>
    <physiologicalReaction direction="left-to-right" evidence="9">
        <dbReference type="Rhea" id="RHEA:60877"/>
    </physiologicalReaction>
</comment>
<evidence type="ECO:0000313" key="11">
    <source>
        <dbReference type="EMBL" id="OAB86536.1"/>
    </source>
</evidence>
<sequence length="302" mass="32125">MVHPFDELVFSGAVLDRQAHLRADPDALETLRRDPAARVLEAGGMAVAVERSGDGARLATRPVEPGDAGRDLALLGRLGPHLLLAALGGDGGTPLRQVADLLSPQEAGHAATAVALDNWHRTHPRCPRCGAQTELAQAGWVRHCPQDGSDHHPRTDPAVIMAVVDADDRLLLAQGAGWPQGRMSVLAGFVEPGETLAGAVAREVREEVGVDVVDVTYQADQPWPFPGSLMVGFTARATSAELTPDGSEIADARWFTRAELADAFERGELRRPAPVSISARLIEQWFGGPLTRPSDIGAVRAL</sequence>
<dbReference type="EC" id="3.6.1.22" evidence="4"/>